<sequence length="61" mass="6726">KSLNFARTYNWTALEGSGSGGISVLTYDENEIDSRVVRSRQFTDEKVVADGAGYYFSNVLA</sequence>
<dbReference type="EMBL" id="JAENIJ010000159">
    <property type="protein sequence ID" value="MBK1884867.1"/>
    <property type="molecule type" value="Genomic_DNA"/>
</dbReference>
<dbReference type="AlphaFoldDB" id="A0A934VXY7"/>
<gene>
    <name evidence="1" type="ORF">JIN85_20825</name>
    <name evidence="2" type="ORF">JIN85_20840</name>
</gene>
<evidence type="ECO:0000313" key="1">
    <source>
        <dbReference type="EMBL" id="MBK1884867.1"/>
    </source>
</evidence>
<organism evidence="2 3">
    <name type="scientific">Luteolibacter pohnpeiensis</name>
    <dbReference type="NCBI Taxonomy" id="454153"/>
    <lineage>
        <taxon>Bacteria</taxon>
        <taxon>Pseudomonadati</taxon>
        <taxon>Verrucomicrobiota</taxon>
        <taxon>Verrucomicrobiia</taxon>
        <taxon>Verrucomicrobiales</taxon>
        <taxon>Verrucomicrobiaceae</taxon>
        <taxon>Luteolibacter</taxon>
    </lineage>
</organism>
<name>A0A934VXY7_9BACT</name>
<dbReference type="Gene3D" id="3.90.1690.10">
    <property type="entry name" value="phage-related protein like domain"/>
    <property type="match status" value="1"/>
</dbReference>
<accession>A0A934VXY7</accession>
<evidence type="ECO:0000313" key="2">
    <source>
        <dbReference type="EMBL" id="MBK1884870.1"/>
    </source>
</evidence>
<dbReference type="EMBL" id="JAENIJ010000160">
    <property type="protein sequence ID" value="MBK1884870.1"/>
    <property type="molecule type" value="Genomic_DNA"/>
</dbReference>
<keyword evidence="3" id="KW-1185">Reference proteome</keyword>
<comment type="caution">
    <text evidence="2">The sequence shown here is derived from an EMBL/GenBank/DDBJ whole genome shotgun (WGS) entry which is preliminary data.</text>
</comment>
<dbReference type="InterPro" id="IPR053738">
    <property type="entry name" value="Lambda_capsid_assembly"/>
</dbReference>
<protein>
    <submittedName>
        <fullName evidence="2">Uncharacterized protein</fullName>
    </submittedName>
</protein>
<reference evidence="2" key="1">
    <citation type="submission" date="2021-01" db="EMBL/GenBank/DDBJ databases">
        <title>Modified the classification status of verrucomicrobia.</title>
        <authorList>
            <person name="Feng X."/>
        </authorList>
    </citation>
    <scope>NUCLEOTIDE SEQUENCE</scope>
    <source>
        <strain evidence="2">KCTC 22041</strain>
    </source>
</reference>
<proteinExistence type="predicted"/>
<feature type="non-terminal residue" evidence="2">
    <location>
        <position position="1"/>
    </location>
</feature>
<evidence type="ECO:0000313" key="3">
    <source>
        <dbReference type="Proteomes" id="UP000603141"/>
    </source>
</evidence>
<dbReference type="Proteomes" id="UP000603141">
    <property type="component" value="Unassembled WGS sequence"/>
</dbReference>